<feature type="transmembrane region" description="Helical" evidence="1">
    <location>
        <begin position="165"/>
        <end position="190"/>
    </location>
</feature>
<dbReference type="PRINTS" id="PR00449">
    <property type="entry name" value="RASTRNSFRMNG"/>
</dbReference>
<dbReference type="InterPro" id="IPR005225">
    <property type="entry name" value="Small_GTP-bd"/>
</dbReference>
<dbReference type="GO" id="GO:0003924">
    <property type="term" value="F:GTPase activity"/>
    <property type="evidence" value="ECO:0007669"/>
    <property type="project" value="InterPro"/>
</dbReference>
<dbReference type="Gene3D" id="3.40.50.300">
    <property type="entry name" value="P-loop containing nucleotide triphosphate hydrolases"/>
    <property type="match status" value="1"/>
</dbReference>
<evidence type="ECO:0000313" key="2">
    <source>
        <dbReference type="EMBL" id="KAE8715272.1"/>
    </source>
</evidence>
<keyword evidence="1" id="KW-1133">Transmembrane helix</keyword>
<gene>
    <name evidence="2" type="ORF">F3Y22_tig00110183pilonHSYRG00039</name>
</gene>
<dbReference type="SMART" id="SM00175">
    <property type="entry name" value="RAB"/>
    <property type="match status" value="1"/>
</dbReference>
<dbReference type="GO" id="GO:0005525">
    <property type="term" value="F:GTP binding"/>
    <property type="evidence" value="ECO:0007669"/>
    <property type="project" value="InterPro"/>
</dbReference>
<organism evidence="2 3">
    <name type="scientific">Hibiscus syriacus</name>
    <name type="common">Rose of Sharon</name>
    <dbReference type="NCBI Taxonomy" id="106335"/>
    <lineage>
        <taxon>Eukaryota</taxon>
        <taxon>Viridiplantae</taxon>
        <taxon>Streptophyta</taxon>
        <taxon>Embryophyta</taxon>
        <taxon>Tracheophyta</taxon>
        <taxon>Spermatophyta</taxon>
        <taxon>Magnoliopsida</taxon>
        <taxon>eudicotyledons</taxon>
        <taxon>Gunneridae</taxon>
        <taxon>Pentapetalae</taxon>
        <taxon>rosids</taxon>
        <taxon>malvids</taxon>
        <taxon>Malvales</taxon>
        <taxon>Malvaceae</taxon>
        <taxon>Malvoideae</taxon>
        <taxon>Hibiscus</taxon>
    </lineage>
</organism>
<accession>A0A6A3BJN5</accession>
<dbReference type="PROSITE" id="PS51419">
    <property type="entry name" value="RAB"/>
    <property type="match status" value="1"/>
</dbReference>
<keyword evidence="1" id="KW-0472">Membrane</keyword>
<dbReference type="InterPro" id="IPR001806">
    <property type="entry name" value="Small_GTPase"/>
</dbReference>
<dbReference type="Pfam" id="PF00071">
    <property type="entry name" value="Ras"/>
    <property type="match status" value="1"/>
</dbReference>
<dbReference type="EMBL" id="VEPZ02000863">
    <property type="protein sequence ID" value="KAE8715272.1"/>
    <property type="molecule type" value="Genomic_DNA"/>
</dbReference>
<sequence>MSASRFIKCFTVGDGAVGKTCLLISYTSNTFPTEDLLSFINAVKIVVNVIQCQEVYNRLRPLSYRGADVFIIAFSLISKASYENVTKNWIPKLKHYAPGVPIMLVGAKLDLRDDEQFLADHPAAVPISTAQNVKSVFDSAIKQLPRPRPRANSFNYLFTEKKREIVGVMVISDAVIGNLMMIYLAVIAGIKAYGLLSGRSFGGWFVLLVSSTVVGFILVGTLTWDVIRKVTYEISGDQAASVHVQEMCKGGICWHGVAVRSPGSQVRFRKETQINYTIALLSGAEAPINVKLSEHLIRQQMKTHRLA</sequence>
<comment type="caution">
    <text evidence="2">The sequence shown here is derived from an EMBL/GenBank/DDBJ whole genome shotgun (WGS) entry which is preliminary data.</text>
</comment>
<dbReference type="SMART" id="SM00174">
    <property type="entry name" value="RHO"/>
    <property type="match status" value="1"/>
</dbReference>
<reference evidence="2" key="1">
    <citation type="submission" date="2019-09" db="EMBL/GenBank/DDBJ databases">
        <title>Draft genome information of white flower Hibiscus syriacus.</title>
        <authorList>
            <person name="Kim Y.-M."/>
        </authorList>
    </citation>
    <scope>NUCLEOTIDE SEQUENCE [LARGE SCALE GENOMIC DNA]</scope>
    <source>
        <strain evidence="2">YM2019G1</strain>
    </source>
</reference>
<evidence type="ECO:0000313" key="3">
    <source>
        <dbReference type="Proteomes" id="UP000436088"/>
    </source>
</evidence>
<name>A0A6A3BJN5_HIBSY</name>
<evidence type="ECO:0000256" key="1">
    <source>
        <dbReference type="SAM" id="Phobius"/>
    </source>
</evidence>
<protein>
    <submittedName>
        <fullName evidence="2">Rac-like GTP-binding protein RHO1</fullName>
    </submittedName>
</protein>
<dbReference type="InterPro" id="IPR027417">
    <property type="entry name" value="P-loop_NTPase"/>
</dbReference>
<dbReference type="AlphaFoldDB" id="A0A6A3BJN5"/>
<dbReference type="SMART" id="SM00173">
    <property type="entry name" value="RAS"/>
    <property type="match status" value="1"/>
</dbReference>
<dbReference type="PROSITE" id="PS51420">
    <property type="entry name" value="RHO"/>
    <property type="match status" value="1"/>
</dbReference>
<dbReference type="PANTHER" id="PTHR37714">
    <property type="entry name" value="PROTEIN, PUTATIVE-RELATED"/>
    <property type="match status" value="1"/>
</dbReference>
<proteinExistence type="predicted"/>
<dbReference type="PANTHER" id="PTHR37714:SF1">
    <property type="entry name" value="PROTEIN, PUTATIVE-RELATED"/>
    <property type="match status" value="1"/>
</dbReference>
<dbReference type="SUPFAM" id="SSF52540">
    <property type="entry name" value="P-loop containing nucleoside triphosphate hydrolases"/>
    <property type="match status" value="1"/>
</dbReference>
<feature type="transmembrane region" description="Helical" evidence="1">
    <location>
        <begin position="202"/>
        <end position="224"/>
    </location>
</feature>
<keyword evidence="1" id="KW-0812">Transmembrane</keyword>
<keyword evidence="3" id="KW-1185">Reference proteome</keyword>
<dbReference type="NCBIfam" id="TIGR00231">
    <property type="entry name" value="small_GTP"/>
    <property type="match status" value="1"/>
</dbReference>
<dbReference type="Proteomes" id="UP000436088">
    <property type="component" value="Unassembled WGS sequence"/>
</dbReference>